<feature type="compositionally biased region" description="Basic residues" evidence="1">
    <location>
        <begin position="473"/>
        <end position="484"/>
    </location>
</feature>
<proteinExistence type="predicted"/>
<feature type="region of interest" description="Disordered" evidence="1">
    <location>
        <begin position="1"/>
        <end position="133"/>
    </location>
</feature>
<dbReference type="AlphaFoldDB" id="A0A7J6TUQ3"/>
<feature type="compositionally biased region" description="Polar residues" evidence="1">
    <location>
        <begin position="39"/>
        <end position="56"/>
    </location>
</feature>
<sequence>EKCPKRPRTTWTYDASGRAHYGGSAHQPSAPSSSSSSSWTHNRPSVASSSGSSLQRNLFGGEDRPLPTGGGLREDRALPQACGAPSHHHQQHNHQGTGKSIQEFFTGQHAWRGREEHPVKKEDTGSSQGGTKDLFETLRSLRAKIEHGRDARASGGSHPSANVRTSPYNRPSLGSTTSSAMRPSVGSTAGGPMRNRLSLHLPPRPTTRTTAEPLNSHDIGPTWRLGSKEARYESRDSLTRPSLIGDQPSLGESRAPSIWRTGDYGLGDRRMSTKWGPTIAVKEEGEPMIAQPKPNSPLRDCTNLGYIKVENESSWDTRLGGWQAKAEPITQKGLFFSAMPRADGDAGSGMPSGRAGGAKRMMYSPPVKRGGLPGRRSEHEESPLLSFGKRIKAEEMESGKENIDANARDIAPLYQSGAVRPSPQCGTVPRLSASGVSSDGAWPDWSKATVSISRPAEQRESGVRRAEAAAERARRRVRSRRRQRGQACIEDSSDET</sequence>
<feature type="compositionally biased region" description="Basic and acidic residues" evidence="1">
    <location>
        <begin position="391"/>
        <end position="407"/>
    </location>
</feature>
<evidence type="ECO:0000256" key="1">
    <source>
        <dbReference type="SAM" id="MobiDB-lite"/>
    </source>
</evidence>
<feature type="compositionally biased region" description="Basic and acidic residues" evidence="1">
    <location>
        <begin position="456"/>
        <end position="472"/>
    </location>
</feature>
<accession>A0A7J6TUQ3</accession>
<feature type="compositionally biased region" description="Polar residues" evidence="1">
    <location>
        <begin position="96"/>
        <end position="105"/>
    </location>
</feature>
<reference evidence="2 3" key="1">
    <citation type="submission" date="2020-04" db="EMBL/GenBank/DDBJ databases">
        <title>Perkinsus olseni comparative genomics.</title>
        <authorList>
            <person name="Bogema D.R."/>
        </authorList>
    </citation>
    <scope>NUCLEOTIDE SEQUENCE [LARGE SCALE GENOMIC DNA]</scope>
    <source>
        <strain evidence="2 3">ATCC PRA-207</strain>
    </source>
</reference>
<keyword evidence="3" id="KW-1185">Reference proteome</keyword>
<feature type="compositionally biased region" description="Low complexity" evidence="1">
    <location>
        <begin position="24"/>
        <end position="38"/>
    </location>
</feature>
<gene>
    <name evidence="2" type="ORF">FOZ63_008376</name>
</gene>
<comment type="caution">
    <text evidence="2">The sequence shown here is derived from an EMBL/GenBank/DDBJ whole genome shotgun (WGS) entry which is preliminary data.</text>
</comment>
<evidence type="ECO:0000313" key="2">
    <source>
        <dbReference type="EMBL" id="KAF4749114.1"/>
    </source>
</evidence>
<feature type="compositionally biased region" description="Low complexity" evidence="1">
    <location>
        <begin position="196"/>
        <end position="214"/>
    </location>
</feature>
<organism evidence="2 3">
    <name type="scientific">Perkinsus olseni</name>
    <name type="common">Perkinsus atlanticus</name>
    <dbReference type="NCBI Taxonomy" id="32597"/>
    <lineage>
        <taxon>Eukaryota</taxon>
        <taxon>Sar</taxon>
        <taxon>Alveolata</taxon>
        <taxon>Perkinsozoa</taxon>
        <taxon>Perkinsea</taxon>
        <taxon>Perkinsida</taxon>
        <taxon>Perkinsidae</taxon>
        <taxon>Perkinsus</taxon>
    </lineage>
</organism>
<name>A0A7J6TUQ3_PEROL</name>
<feature type="non-terminal residue" evidence="2">
    <location>
        <position position="496"/>
    </location>
</feature>
<evidence type="ECO:0000313" key="3">
    <source>
        <dbReference type="Proteomes" id="UP000553632"/>
    </source>
</evidence>
<dbReference type="Proteomes" id="UP000553632">
    <property type="component" value="Unassembled WGS sequence"/>
</dbReference>
<feature type="compositionally biased region" description="Basic and acidic residues" evidence="1">
    <location>
        <begin position="112"/>
        <end position="124"/>
    </location>
</feature>
<protein>
    <submittedName>
        <fullName evidence="2">Uncharacterized protein</fullName>
    </submittedName>
</protein>
<feature type="region of interest" description="Disordered" evidence="1">
    <location>
        <begin position="341"/>
        <end position="496"/>
    </location>
</feature>
<feature type="compositionally biased region" description="Polar residues" evidence="1">
    <location>
        <begin position="157"/>
        <end position="187"/>
    </location>
</feature>
<feature type="compositionally biased region" description="Basic and acidic residues" evidence="1">
    <location>
        <begin position="226"/>
        <end position="238"/>
    </location>
</feature>
<feature type="non-terminal residue" evidence="2">
    <location>
        <position position="1"/>
    </location>
</feature>
<dbReference type="EMBL" id="JABANO010008078">
    <property type="protein sequence ID" value="KAF4749114.1"/>
    <property type="molecule type" value="Genomic_DNA"/>
</dbReference>
<feature type="region of interest" description="Disordered" evidence="1">
    <location>
        <begin position="147"/>
        <end position="256"/>
    </location>
</feature>